<gene>
    <name evidence="2" type="ORF">TRN7648_01052</name>
</gene>
<keyword evidence="1" id="KW-1133">Transmembrane helix</keyword>
<dbReference type="OrthoDB" id="7779177at2"/>
<keyword evidence="3" id="KW-1185">Reference proteome</keyword>
<sequence>MSAPDTNLQTQEHEHKPALTGIRLSLGLVALLLLVFVSYTVFQGGEPETAERQVIPGVGIEDTSTGEIVAPPPGG</sequence>
<reference evidence="2 3" key="1">
    <citation type="submission" date="2015-09" db="EMBL/GenBank/DDBJ databases">
        <authorList>
            <consortium name="Swine Surveillance"/>
        </authorList>
    </citation>
    <scope>NUCLEOTIDE SEQUENCE [LARGE SCALE GENOMIC DNA]</scope>
    <source>
        <strain evidence="2 3">CECT 7648</strain>
    </source>
</reference>
<dbReference type="EMBL" id="CYSE01000002">
    <property type="protein sequence ID" value="CUH76658.1"/>
    <property type="molecule type" value="Genomic_DNA"/>
</dbReference>
<keyword evidence="1" id="KW-0812">Transmembrane</keyword>
<dbReference type="Proteomes" id="UP000054935">
    <property type="component" value="Unassembled WGS sequence"/>
</dbReference>
<evidence type="ECO:0000313" key="2">
    <source>
        <dbReference type="EMBL" id="CUH76658.1"/>
    </source>
</evidence>
<protein>
    <submittedName>
        <fullName evidence="2">Uncharacterized protein</fullName>
    </submittedName>
</protein>
<dbReference type="AlphaFoldDB" id="A0A0P1G4D7"/>
<name>A0A0P1G4D7_9RHOB</name>
<keyword evidence="1" id="KW-0472">Membrane</keyword>
<dbReference type="STRING" id="441103.TRN7648_01052"/>
<feature type="transmembrane region" description="Helical" evidence="1">
    <location>
        <begin position="20"/>
        <end position="42"/>
    </location>
</feature>
<evidence type="ECO:0000313" key="3">
    <source>
        <dbReference type="Proteomes" id="UP000054935"/>
    </source>
</evidence>
<accession>A0A0P1G4D7</accession>
<proteinExistence type="predicted"/>
<organism evidence="2 3">
    <name type="scientific">Tropicibacter naphthalenivorans</name>
    <dbReference type="NCBI Taxonomy" id="441103"/>
    <lineage>
        <taxon>Bacteria</taxon>
        <taxon>Pseudomonadati</taxon>
        <taxon>Pseudomonadota</taxon>
        <taxon>Alphaproteobacteria</taxon>
        <taxon>Rhodobacterales</taxon>
        <taxon>Roseobacteraceae</taxon>
        <taxon>Tropicibacter</taxon>
    </lineage>
</organism>
<evidence type="ECO:0000256" key="1">
    <source>
        <dbReference type="SAM" id="Phobius"/>
    </source>
</evidence>
<dbReference type="RefSeq" id="WP_058246591.1">
    <property type="nucleotide sequence ID" value="NZ_CYSE01000002.1"/>
</dbReference>